<proteinExistence type="predicted"/>
<evidence type="ECO:0000256" key="3">
    <source>
        <dbReference type="ARBA" id="ARBA00022833"/>
    </source>
</evidence>
<dbReference type="InterPro" id="IPR053031">
    <property type="entry name" value="Cuticle_assoc_protein"/>
</dbReference>
<feature type="region of interest" description="Disordered" evidence="5">
    <location>
        <begin position="1"/>
        <end position="34"/>
    </location>
</feature>
<dbReference type="AlphaFoldDB" id="A0A2U1P3M4"/>
<keyword evidence="3" id="KW-0862">Zinc</keyword>
<dbReference type="OrthoDB" id="1873329at2759"/>
<dbReference type="GO" id="GO:0008270">
    <property type="term" value="F:zinc ion binding"/>
    <property type="evidence" value="ECO:0007669"/>
    <property type="project" value="UniProtKB-KW"/>
</dbReference>
<keyword evidence="2 4" id="KW-0863">Zinc-finger</keyword>
<dbReference type="SUPFAM" id="SSF57667">
    <property type="entry name" value="beta-beta-alpha zinc fingers"/>
    <property type="match status" value="1"/>
</dbReference>
<dbReference type="SMART" id="SM00614">
    <property type="entry name" value="ZnF_BED"/>
    <property type="match status" value="1"/>
</dbReference>
<feature type="domain" description="BED-type" evidence="6">
    <location>
        <begin position="35"/>
        <end position="93"/>
    </location>
</feature>
<dbReference type="PANTHER" id="PTHR34396:SF24">
    <property type="entry name" value="BED-TYPE DOMAIN-CONTAINING PROTEIN"/>
    <property type="match status" value="1"/>
</dbReference>
<evidence type="ECO:0000256" key="1">
    <source>
        <dbReference type="ARBA" id="ARBA00022723"/>
    </source>
</evidence>
<dbReference type="PROSITE" id="PS50808">
    <property type="entry name" value="ZF_BED"/>
    <property type="match status" value="1"/>
</dbReference>
<keyword evidence="8" id="KW-1185">Reference proteome</keyword>
<keyword evidence="1" id="KW-0479">Metal-binding</keyword>
<evidence type="ECO:0000256" key="4">
    <source>
        <dbReference type="PROSITE-ProRule" id="PRU00027"/>
    </source>
</evidence>
<dbReference type="GO" id="GO:0006357">
    <property type="term" value="P:regulation of transcription by RNA polymerase II"/>
    <property type="evidence" value="ECO:0007669"/>
    <property type="project" value="TreeGrafter"/>
</dbReference>
<dbReference type="GO" id="GO:1990837">
    <property type="term" value="F:sequence-specific double-stranded DNA binding"/>
    <property type="evidence" value="ECO:0007669"/>
    <property type="project" value="TreeGrafter"/>
</dbReference>
<sequence length="255" mass="29706">MDSECIEIDPKNNKSTQPDEVESVEKEVGAKRKRKDRSIVWNFFDKDEKGAVKGSNKVPCKCKKCNTHFLYDSIQGTGNLKRHMEKCIGKNYHDVGQMLFNSDMALRSSRFDQNIFRDLLVTATVKHELPLSFVDYKERFYSTSSSRFPIKPSKRNEDFTHGTRNKIATVTSIISHTAQQIQYRHRHNKEYPNLKLPSTCNLQRRFYGAMNFRINLAVNDVYVPYQSTMESVVDERVIEHTIHFAATIHFWNMIG</sequence>
<dbReference type="EMBL" id="PKPP01001731">
    <property type="protein sequence ID" value="PWA80375.1"/>
    <property type="molecule type" value="Genomic_DNA"/>
</dbReference>
<comment type="caution">
    <text evidence="7">The sequence shown here is derived from an EMBL/GenBank/DDBJ whole genome shotgun (WGS) entry which is preliminary data.</text>
</comment>
<organism evidence="7 8">
    <name type="scientific">Artemisia annua</name>
    <name type="common">Sweet wormwood</name>
    <dbReference type="NCBI Taxonomy" id="35608"/>
    <lineage>
        <taxon>Eukaryota</taxon>
        <taxon>Viridiplantae</taxon>
        <taxon>Streptophyta</taxon>
        <taxon>Embryophyta</taxon>
        <taxon>Tracheophyta</taxon>
        <taxon>Spermatophyta</taxon>
        <taxon>Magnoliopsida</taxon>
        <taxon>eudicotyledons</taxon>
        <taxon>Gunneridae</taxon>
        <taxon>Pentapetalae</taxon>
        <taxon>asterids</taxon>
        <taxon>campanulids</taxon>
        <taxon>Asterales</taxon>
        <taxon>Asteraceae</taxon>
        <taxon>Asteroideae</taxon>
        <taxon>Anthemideae</taxon>
        <taxon>Artemisiinae</taxon>
        <taxon>Artemisia</taxon>
    </lineage>
</organism>
<evidence type="ECO:0000256" key="2">
    <source>
        <dbReference type="ARBA" id="ARBA00022771"/>
    </source>
</evidence>
<gene>
    <name evidence="7" type="ORF">CTI12_AA195940</name>
</gene>
<dbReference type="InterPro" id="IPR003656">
    <property type="entry name" value="Znf_BED"/>
</dbReference>
<protein>
    <submittedName>
        <fullName evidence="7">Zinc finger, BED-type</fullName>
    </submittedName>
</protein>
<evidence type="ECO:0000256" key="5">
    <source>
        <dbReference type="SAM" id="MobiDB-lite"/>
    </source>
</evidence>
<evidence type="ECO:0000313" key="7">
    <source>
        <dbReference type="EMBL" id="PWA80375.1"/>
    </source>
</evidence>
<evidence type="ECO:0000313" key="8">
    <source>
        <dbReference type="Proteomes" id="UP000245207"/>
    </source>
</evidence>
<dbReference type="GO" id="GO:0005634">
    <property type="term" value="C:nucleus"/>
    <property type="evidence" value="ECO:0007669"/>
    <property type="project" value="TreeGrafter"/>
</dbReference>
<accession>A0A2U1P3M4</accession>
<reference evidence="7 8" key="1">
    <citation type="journal article" date="2018" name="Mol. Plant">
        <title>The genome of Artemisia annua provides insight into the evolution of Asteraceae family and artemisinin biosynthesis.</title>
        <authorList>
            <person name="Shen Q."/>
            <person name="Zhang L."/>
            <person name="Liao Z."/>
            <person name="Wang S."/>
            <person name="Yan T."/>
            <person name="Shi P."/>
            <person name="Liu M."/>
            <person name="Fu X."/>
            <person name="Pan Q."/>
            <person name="Wang Y."/>
            <person name="Lv Z."/>
            <person name="Lu X."/>
            <person name="Zhang F."/>
            <person name="Jiang W."/>
            <person name="Ma Y."/>
            <person name="Chen M."/>
            <person name="Hao X."/>
            <person name="Li L."/>
            <person name="Tang Y."/>
            <person name="Lv G."/>
            <person name="Zhou Y."/>
            <person name="Sun X."/>
            <person name="Brodelius P.E."/>
            <person name="Rose J.K.C."/>
            <person name="Tang K."/>
        </authorList>
    </citation>
    <scope>NUCLEOTIDE SEQUENCE [LARGE SCALE GENOMIC DNA]</scope>
    <source>
        <strain evidence="8">cv. Huhao1</strain>
        <tissue evidence="7">Leaf</tissue>
    </source>
</reference>
<dbReference type="PANTHER" id="PTHR34396">
    <property type="entry name" value="OS03G0264950 PROTEIN-RELATED"/>
    <property type="match status" value="1"/>
</dbReference>
<name>A0A2U1P3M4_ARTAN</name>
<dbReference type="InterPro" id="IPR036236">
    <property type="entry name" value="Znf_C2H2_sf"/>
</dbReference>
<evidence type="ECO:0000259" key="6">
    <source>
        <dbReference type="PROSITE" id="PS50808"/>
    </source>
</evidence>
<dbReference type="Proteomes" id="UP000245207">
    <property type="component" value="Unassembled WGS sequence"/>
</dbReference>